<dbReference type="HOGENOM" id="CLU_074476_0_1_1"/>
<dbReference type="OrthoDB" id="2017864at2759"/>
<evidence type="ECO:0000313" key="5">
    <source>
        <dbReference type="Proteomes" id="UP000017836"/>
    </source>
</evidence>
<dbReference type="Gramene" id="ERN13754">
    <property type="protein sequence ID" value="ERN13754"/>
    <property type="gene ID" value="AMTR_s00049p00185080"/>
</dbReference>
<dbReference type="GO" id="GO:0080120">
    <property type="term" value="P:CAAX-box protein maturation"/>
    <property type="evidence" value="ECO:0007669"/>
    <property type="project" value="UniProtKB-ARBA"/>
</dbReference>
<gene>
    <name evidence="4" type="ORF">AMTR_s00049p00185080</name>
</gene>
<feature type="domain" description="CAAX prenyl protease 2/Lysostaphin resistance protein A-like" evidence="3">
    <location>
        <begin position="208"/>
        <end position="294"/>
    </location>
</feature>
<proteinExistence type="predicted"/>
<dbReference type="AlphaFoldDB" id="W1PZX9"/>
<protein>
    <recommendedName>
        <fullName evidence="3">CAAX prenyl protease 2/Lysostaphin resistance protein A-like domain-containing protein</fullName>
    </recommendedName>
</protein>
<feature type="transmembrane region" description="Helical" evidence="2">
    <location>
        <begin position="260"/>
        <end position="283"/>
    </location>
</feature>
<evidence type="ECO:0000256" key="2">
    <source>
        <dbReference type="SAM" id="Phobius"/>
    </source>
</evidence>
<accession>W1PZX9</accession>
<keyword evidence="2" id="KW-0812">Transmembrane</keyword>
<sequence>MMIKSAAISADYLVFRPIGLLFSGSDSSHFKHRGGSKPDFAVSAKRNSKQKLSRNRGKLEQNTIQITQTPLDELDRVPNSISAPIDNPSSQDDFIHKSSHEILVDDKSSLRRPSRDSVLQACVLTSGSIFALGAIIRQISHISSMEGWAVPDTLMDVSFDFEWWHLQLITGSIITVSSCRYFLLKMWPEFAESSEAANQQVLSSLNPLDYAMVAFLPGISEELLFRGALLPLFGLNWKSALVIGSLFGALHLGNGRKLSFAIWASVVGFIYGLGTIMSSSVLVPMASHSLNNLIGATLWRYSSKNKTEM</sequence>
<dbReference type="Proteomes" id="UP000017836">
    <property type="component" value="Unassembled WGS sequence"/>
</dbReference>
<dbReference type="EMBL" id="KI392567">
    <property type="protein sequence ID" value="ERN13754.1"/>
    <property type="molecule type" value="Genomic_DNA"/>
</dbReference>
<name>W1PZX9_AMBTC</name>
<keyword evidence="2" id="KW-1133">Transmembrane helix</keyword>
<feature type="transmembrane region" description="Helical" evidence="2">
    <location>
        <begin position="117"/>
        <end position="136"/>
    </location>
</feature>
<dbReference type="Pfam" id="PF02517">
    <property type="entry name" value="Rce1-like"/>
    <property type="match status" value="1"/>
</dbReference>
<evidence type="ECO:0000256" key="1">
    <source>
        <dbReference type="SAM" id="MobiDB-lite"/>
    </source>
</evidence>
<keyword evidence="2" id="KW-0472">Membrane</keyword>
<feature type="transmembrane region" description="Helical" evidence="2">
    <location>
        <begin position="235"/>
        <end position="254"/>
    </location>
</feature>
<dbReference type="GO" id="GO:0004175">
    <property type="term" value="F:endopeptidase activity"/>
    <property type="evidence" value="ECO:0007669"/>
    <property type="project" value="UniProtKB-ARBA"/>
</dbReference>
<feature type="transmembrane region" description="Helical" evidence="2">
    <location>
        <begin position="163"/>
        <end position="183"/>
    </location>
</feature>
<feature type="compositionally biased region" description="Basic residues" evidence="1">
    <location>
        <begin position="46"/>
        <end position="56"/>
    </location>
</feature>
<keyword evidence="5" id="KW-1185">Reference proteome</keyword>
<organism evidence="4 5">
    <name type="scientific">Amborella trichopoda</name>
    <dbReference type="NCBI Taxonomy" id="13333"/>
    <lineage>
        <taxon>Eukaryota</taxon>
        <taxon>Viridiplantae</taxon>
        <taxon>Streptophyta</taxon>
        <taxon>Embryophyta</taxon>
        <taxon>Tracheophyta</taxon>
        <taxon>Spermatophyta</taxon>
        <taxon>Magnoliopsida</taxon>
        <taxon>Amborellales</taxon>
        <taxon>Amborellaceae</taxon>
        <taxon>Amborella</taxon>
    </lineage>
</organism>
<feature type="region of interest" description="Disordered" evidence="1">
    <location>
        <begin position="32"/>
        <end position="58"/>
    </location>
</feature>
<dbReference type="InterPro" id="IPR003675">
    <property type="entry name" value="Rce1/LyrA-like_dom"/>
</dbReference>
<reference evidence="4" key="1">
    <citation type="submission" date="2013-08" db="EMBL/GenBank/DDBJ databases">
        <authorList>
            <person name="Albert V.A."/>
            <person name="Barbazuk W.B."/>
            <person name="Chamala S."/>
            <person name="Chanderbali A.S."/>
            <person name="dePamphilis C.W."/>
            <person name="Der J.P."/>
            <person name="Estill J.C."/>
            <person name="Leebens-Mack J."/>
            <person name="Ma H."/>
            <person name="Palmer J.D."/>
            <person name="Rounsley S."/>
            <person name="Sankoff D."/>
            <person name="Schuster S.C."/>
            <person name="Soltis D.E."/>
            <person name="Soltis P.S."/>
            <person name="Wessler S.R."/>
            <person name="Wing R.A."/>
        </authorList>
    </citation>
    <scope>NUCLEOTIDE SEQUENCE</scope>
    <source>
        <tissue evidence="4">Leaf</tissue>
    </source>
</reference>
<dbReference type="KEGG" id="atr:18442001"/>
<dbReference type="STRING" id="13333.W1PZX9"/>
<dbReference type="OMA" id="MASHAVN"/>
<dbReference type="PANTHER" id="PTHR43592:SF7">
    <property type="entry name" value="CAAX AMINO TERMINAL PROTEASE FAMILY PROTEIN"/>
    <property type="match status" value="1"/>
</dbReference>
<evidence type="ECO:0000313" key="4">
    <source>
        <dbReference type="EMBL" id="ERN13754.1"/>
    </source>
</evidence>
<dbReference type="eggNOG" id="ENOG502QTQU">
    <property type="taxonomic scope" value="Eukaryota"/>
</dbReference>
<dbReference type="MEROPS" id="G05.A04"/>
<dbReference type="PANTHER" id="PTHR43592">
    <property type="entry name" value="CAAX AMINO TERMINAL PROTEASE"/>
    <property type="match status" value="1"/>
</dbReference>
<evidence type="ECO:0000259" key="3">
    <source>
        <dbReference type="Pfam" id="PF02517"/>
    </source>
</evidence>